<evidence type="ECO:0000256" key="2">
    <source>
        <dbReference type="ARBA" id="ARBA00023015"/>
    </source>
</evidence>
<evidence type="ECO:0000259" key="6">
    <source>
        <dbReference type="Pfam" id="PF08281"/>
    </source>
</evidence>
<reference evidence="7" key="1">
    <citation type="submission" date="2008-06" db="EMBL/GenBank/DDBJ databases">
        <title>Complete sequence of Chlorobium phaeobacteroides BS1.</title>
        <authorList>
            <consortium name="US DOE Joint Genome Institute"/>
            <person name="Lucas S."/>
            <person name="Copeland A."/>
            <person name="Lapidus A."/>
            <person name="Glavina del Rio T."/>
            <person name="Dalin E."/>
            <person name="Tice H."/>
            <person name="Bruce D."/>
            <person name="Goodwin L."/>
            <person name="Pitluck S."/>
            <person name="Schmutz J."/>
            <person name="Larimer F."/>
            <person name="Land M."/>
            <person name="Hauser L."/>
            <person name="Kyrpides N."/>
            <person name="Ovchinnikova G."/>
            <person name="Li T."/>
            <person name="Liu Z."/>
            <person name="Zhao F."/>
            <person name="Overmann J."/>
            <person name="Bryant D.A."/>
            <person name="Richardson P."/>
        </authorList>
    </citation>
    <scope>NUCLEOTIDE SEQUENCE [LARGE SCALE GENOMIC DNA]</scope>
    <source>
        <strain evidence="7">BS1</strain>
    </source>
</reference>
<dbReference type="InterPro" id="IPR013325">
    <property type="entry name" value="RNA_pol_sigma_r2"/>
</dbReference>
<evidence type="ECO:0000256" key="4">
    <source>
        <dbReference type="ARBA" id="ARBA00023163"/>
    </source>
</evidence>
<dbReference type="KEGG" id="cpb:Cphamn1_1366"/>
<dbReference type="STRING" id="331678.Cphamn1_1366"/>
<dbReference type="GO" id="GO:0003677">
    <property type="term" value="F:DNA binding"/>
    <property type="evidence" value="ECO:0007669"/>
    <property type="project" value="InterPro"/>
</dbReference>
<feature type="domain" description="RNA polymerase sigma factor 70 region 4 type 2" evidence="6">
    <location>
        <begin position="125"/>
        <end position="175"/>
    </location>
</feature>
<dbReference type="HOGENOM" id="CLU_047691_3_0_10"/>
<evidence type="ECO:0000313" key="7">
    <source>
        <dbReference type="EMBL" id="ACE04295.1"/>
    </source>
</evidence>
<dbReference type="EMBL" id="CP001101">
    <property type="protein sequence ID" value="ACE04295.1"/>
    <property type="molecule type" value="Genomic_DNA"/>
</dbReference>
<protein>
    <submittedName>
        <fullName evidence="7">RNA polymerase, sigma-24 subunit, ECF subfamily</fullName>
    </submittedName>
</protein>
<dbReference type="PANTHER" id="PTHR43133">
    <property type="entry name" value="RNA POLYMERASE ECF-TYPE SIGMA FACTO"/>
    <property type="match status" value="1"/>
</dbReference>
<dbReference type="SUPFAM" id="SSF88659">
    <property type="entry name" value="Sigma3 and sigma4 domains of RNA polymerase sigma factors"/>
    <property type="match status" value="1"/>
</dbReference>
<dbReference type="SUPFAM" id="SSF88946">
    <property type="entry name" value="Sigma2 domain of RNA polymerase sigma factors"/>
    <property type="match status" value="1"/>
</dbReference>
<comment type="similarity">
    <text evidence="1">Belongs to the sigma-70 factor family. ECF subfamily.</text>
</comment>
<dbReference type="InterPro" id="IPR013249">
    <property type="entry name" value="RNA_pol_sigma70_r4_t2"/>
</dbReference>
<name>B3EJ95_CHLPB</name>
<feature type="domain" description="RNA polymerase sigma-70 region 2" evidence="5">
    <location>
        <begin position="31"/>
        <end position="97"/>
    </location>
</feature>
<dbReference type="OrthoDB" id="1056775at2"/>
<dbReference type="GO" id="GO:0016987">
    <property type="term" value="F:sigma factor activity"/>
    <property type="evidence" value="ECO:0007669"/>
    <property type="project" value="UniProtKB-KW"/>
</dbReference>
<gene>
    <name evidence="7" type="ordered locus">Cphamn1_1366</name>
</gene>
<dbReference type="AlphaFoldDB" id="B3EJ95"/>
<accession>B3EJ95</accession>
<dbReference type="Gene3D" id="1.10.10.10">
    <property type="entry name" value="Winged helix-like DNA-binding domain superfamily/Winged helix DNA-binding domain"/>
    <property type="match status" value="1"/>
</dbReference>
<dbReference type="CDD" id="cd06171">
    <property type="entry name" value="Sigma70_r4"/>
    <property type="match status" value="1"/>
</dbReference>
<dbReference type="InterPro" id="IPR036388">
    <property type="entry name" value="WH-like_DNA-bd_sf"/>
</dbReference>
<keyword evidence="2" id="KW-0805">Transcription regulation</keyword>
<dbReference type="Pfam" id="PF04542">
    <property type="entry name" value="Sigma70_r2"/>
    <property type="match status" value="1"/>
</dbReference>
<dbReference type="GO" id="GO:0006352">
    <property type="term" value="P:DNA-templated transcription initiation"/>
    <property type="evidence" value="ECO:0007669"/>
    <property type="project" value="InterPro"/>
</dbReference>
<dbReference type="Pfam" id="PF08281">
    <property type="entry name" value="Sigma70_r4_2"/>
    <property type="match status" value="1"/>
</dbReference>
<organism evidence="7">
    <name type="scientific">Chlorobium phaeobacteroides (strain BS1)</name>
    <dbReference type="NCBI Taxonomy" id="331678"/>
    <lineage>
        <taxon>Bacteria</taxon>
        <taxon>Pseudomonadati</taxon>
        <taxon>Chlorobiota</taxon>
        <taxon>Chlorobiia</taxon>
        <taxon>Chlorobiales</taxon>
        <taxon>Chlorobiaceae</taxon>
        <taxon>Chlorobium/Pelodictyon group</taxon>
        <taxon>Chlorobium</taxon>
    </lineage>
</organism>
<dbReference type="InterPro" id="IPR013324">
    <property type="entry name" value="RNA_pol_sigma_r3/r4-like"/>
</dbReference>
<keyword evidence="3" id="KW-0731">Sigma factor</keyword>
<evidence type="ECO:0000256" key="3">
    <source>
        <dbReference type="ARBA" id="ARBA00023082"/>
    </source>
</evidence>
<dbReference type="eggNOG" id="COG1595">
    <property type="taxonomic scope" value="Bacteria"/>
</dbReference>
<dbReference type="NCBIfam" id="TIGR02937">
    <property type="entry name" value="sigma70-ECF"/>
    <property type="match status" value="1"/>
</dbReference>
<dbReference type="PANTHER" id="PTHR43133:SF51">
    <property type="entry name" value="RNA POLYMERASE SIGMA FACTOR"/>
    <property type="match status" value="1"/>
</dbReference>
<sequence length="191" mass="22126">MHSNYKEPMTGIDPDIVKRFHTGDLEALRQLVDHFQGSVFGMGLKLLGTVDDAKDYSQDVFVHAYEKRHKFDPERPFEPWFYKVALNLGRERLRKRREIPRSDAMPVEMFEETGESVVIEKEKRELVQQALLKLKPVYRECLVLRFESDLQLQEIAETLGISLGAVKTRLRRGLMAFKKVYVNGRGGEDGL</sequence>
<evidence type="ECO:0000259" key="5">
    <source>
        <dbReference type="Pfam" id="PF04542"/>
    </source>
</evidence>
<evidence type="ECO:0000256" key="1">
    <source>
        <dbReference type="ARBA" id="ARBA00010641"/>
    </source>
</evidence>
<dbReference type="InterPro" id="IPR039425">
    <property type="entry name" value="RNA_pol_sigma-70-like"/>
</dbReference>
<dbReference type="Gene3D" id="1.10.1740.10">
    <property type="match status" value="1"/>
</dbReference>
<dbReference type="InterPro" id="IPR007627">
    <property type="entry name" value="RNA_pol_sigma70_r2"/>
</dbReference>
<dbReference type="InterPro" id="IPR014284">
    <property type="entry name" value="RNA_pol_sigma-70_dom"/>
</dbReference>
<proteinExistence type="inferred from homology"/>
<keyword evidence="4" id="KW-0804">Transcription</keyword>